<comment type="similarity">
    <text evidence="1">Belongs to the ABC transporter superfamily.</text>
</comment>
<evidence type="ECO:0000313" key="7">
    <source>
        <dbReference type="Proteomes" id="UP000269689"/>
    </source>
</evidence>
<dbReference type="AlphaFoldDB" id="A0A3N4TXR2"/>
<evidence type="ECO:0000256" key="3">
    <source>
        <dbReference type="ARBA" id="ARBA00022741"/>
    </source>
</evidence>
<reference evidence="6 7" key="1">
    <citation type="submission" date="2018-11" db="EMBL/GenBank/DDBJ databases">
        <title>Genomic Encyclopedia of Type Strains, Phase IV (KMG-IV): sequencing the most valuable type-strain genomes for metagenomic binning, comparative biology and taxonomic classification.</title>
        <authorList>
            <person name="Goeker M."/>
        </authorList>
    </citation>
    <scope>NUCLEOTIDE SEQUENCE [LARGE SCALE GENOMIC DNA]</scope>
    <source>
        <strain evidence="6 7">DSM 104731</strain>
    </source>
</reference>
<keyword evidence="3" id="KW-0547">Nucleotide-binding</keyword>
<dbReference type="InterPro" id="IPR015856">
    <property type="entry name" value="ABC_transpr_CbiO/EcfA_su"/>
</dbReference>
<keyword evidence="4 6" id="KW-0067">ATP-binding</keyword>
<dbReference type="InterPro" id="IPR003439">
    <property type="entry name" value="ABC_transporter-like_ATP-bd"/>
</dbReference>
<evidence type="ECO:0000259" key="5">
    <source>
        <dbReference type="PROSITE" id="PS50893"/>
    </source>
</evidence>
<dbReference type="InterPro" id="IPR050095">
    <property type="entry name" value="ECF_ABC_transporter_ATP-bd"/>
</dbReference>
<evidence type="ECO:0000256" key="4">
    <source>
        <dbReference type="ARBA" id="ARBA00022840"/>
    </source>
</evidence>
<dbReference type="SUPFAM" id="SSF52540">
    <property type="entry name" value="P-loop containing nucleoside triphosphate hydrolases"/>
    <property type="match status" value="1"/>
</dbReference>
<dbReference type="SMART" id="SM00382">
    <property type="entry name" value="AAA"/>
    <property type="match status" value="1"/>
</dbReference>
<dbReference type="OrthoDB" id="9782163at2"/>
<dbReference type="GO" id="GO:0043190">
    <property type="term" value="C:ATP-binding cassette (ABC) transporter complex"/>
    <property type="evidence" value="ECO:0007669"/>
    <property type="project" value="TreeGrafter"/>
</dbReference>
<feature type="domain" description="ABC transporter" evidence="5">
    <location>
        <begin position="11"/>
        <end position="237"/>
    </location>
</feature>
<sequence>MTDQSPSDLVFFTKNLCLSQGNKTILRDINVDVSTQRIGIVGRNGSGKTTLARVLAGLLAPSSGSVSICGIDPAKDRKAALTTVGILFQNPDHQIIFPTVEEEIAFGLLQQGFDKAEAAEQVQSILKDFDKSHWAQAAVHQLSQGQKQLVCLMSILAMQPRVVILDEPFSGLDLPTKMQLARAFHRIDAAIVHVSHDPEALIDYDEILWIDEGTLKQHGPAKQVLPNFVDAMRKIGEADDLTHLTD</sequence>
<dbReference type="CDD" id="cd03225">
    <property type="entry name" value="ABC_cobalt_CbiO_domain1"/>
    <property type="match status" value="1"/>
</dbReference>
<comment type="caution">
    <text evidence="6">The sequence shown here is derived from an EMBL/GenBank/DDBJ whole genome shotgun (WGS) entry which is preliminary data.</text>
</comment>
<accession>A0A3N4TXR2</accession>
<dbReference type="PANTHER" id="PTHR43553">
    <property type="entry name" value="HEAVY METAL TRANSPORTER"/>
    <property type="match status" value="1"/>
</dbReference>
<dbReference type="GO" id="GO:0042626">
    <property type="term" value="F:ATPase-coupled transmembrane transporter activity"/>
    <property type="evidence" value="ECO:0007669"/>
    <property type="project" value="TreeGrafter"/>
</dbReference>
<evidence type="ECO:0000256" key="1">
    <source>
        <dbReference type="ARBA" id="ARBA00005417"/>
    </source>
</evidence>
<dbReference type="Proteomes" id="UP000269689">
    <property type="component" value="Unassembled WGS sequence"/>
</dbReference>
<dbReference type="GO" id="GO:0005524">
    <property type="term" value="F:ATP binding"/>
    <property type="evidence" value="ECO:0007669"/>
    <property type="project" value="UniProtKB-KW"/>
</dbReference>
<keyword evidence="7" id="KW-1185">Reference proteome</keyword>
<dbReference type="InterPro" id="IPR003593">
    <property type="entry name" value="AAA+_ATPase"/>
</dbReference>
<dbReference type="RefSeq" id="WP_123794231.1">
    <property type="nucleotide sequence ID" value="NZ_RKQK01000005.1"/>
</dbReference>
<proteinExistence type="inferred from homology"/>
<name>A0A3N4TXR2_9RHOB</name>
<dbReference type="PROSITE" id="PS50893">
    <property type="entry name" value="ABC_TRANSPORTER_2"/>
    <property type="match status" value="1"/>
</dbReference>
<dbReference type="InterPro" id="IPR027417">
    <property type="entry name" value="P-loop_NTPase"/>
</dbReference>
<dbReference type="PANTHER" id="PTHR43553:SF24">
    <property type="entry name" value="ENERGY-COUPLING FACTOR TRANSPORTER ATP-BINDING PROTEIN ECFA1"/>
    <property type="match status" value="1"/>
</dbReference>
<gene>
    <name evidence="6" type="ORF">EDD53_2936</name>
</gene>
<evidence type="ECO:0000313" key="6">
    <source>
        <dbReference type="EMBL" id="RPE63333.1"/>
    </source>
</evidence>
<evidence type="ECO:0000256" key="2">
    <source>
        <dbReference type="ARBA" id="ARBA00022448"/>
    </source>
</evidence>
<keyword evidence="2" id="KW-0813">Transport</keyword>
<organism evidence="6 7">
    <name type="scientific">Pacificibacter maritimus</name>
    <dbReference type="NCBI Taxonomy" id="762213"/>
    <lineage>
        <taxon>Bacteria</taxon>
        <taxon>Pseudomonadati</taxon>
        <taxon>Pseudomonadota</taxon>
        <taxon>Alphaproteobacteria</taxon>
        <taxon>Rhodobacterales</taxon>
        <taxon>Roseobacteraceae</taxon>
        <taxon>Pacificibacter</taxon>
    </lineage>
</organism>
<dbReference type="GO" id="GO:0016887">
    <property type="term" value="F:ATP hydrolysis activity"/>
    <property type="evidence" value="ECO:0007669"/>
    <property type="project" value="InterPro"/>
</dbReference>
<dbReference type="EMBL" id="RKQK01000005">
    <property type="protein sequence ID" value="RPE63333.1"/>
    <property type="molecule type" value="Genomic_DNA"/>
</dbReference>
<protein>
    <submittedName>
        <fullName evidence="6">Biotin transport system ATP-binding protein</fullName>
    </submittedName>
</protein>
<dbReference type="Gene3D" id="3.40.50.300">
    <property type="entry name" value="P-loop containing nucleotide triphosphate hydrolases"/>
    <property type="match status" value="1"/>
</dbReference>
<dbReference type="Pfam" id="PF00005">
    <property type="entry name" value="ABC_tran"/>
    <property type="match status" value="1"/>
</dbReference>